<reference evidence="3 4" key="1">
    <citation type="submission" date="2023-05" db="EMBL/GenBank/DDBJ databases">
        <title>A 100% complete, gapless, phased diploid assembly of the Scenedesmus obliquus UTEX 3031 genome.</title>
        <authorList>
            <person name="Biondi T.C."/>
            <person name="Hanschen E.R."/>
            <person name="Kwon T."/>
            <person name="Eng W."/>
            <person name="Kruse C.P.S."/>
            <person name="Koehler S.I."/>
            <person name="Kunde Y."/>
            <person name="Gleasner C.D."/>
            <person name="You Mak K.T."/>
            <person name="Polle J."/>
            <person name="Hovde B.T."/>
            <person name="Starkenburg S.R."/>
        </authorList>
    </citation>
    <scope>NUCLEOTIDE SEQUENCE [LARGE SCALE GENOMIC DNA]</scope>
    <source>
        <strain evidence="3 4">DOE0152z</strain>
    </source>
</reference>
<evidence type="ECO:0000256" key="1">
    <source>
        <dbReference type="SAM" id="MobiDB-lite"/>
    </source>
</evidence>
<evidence type="ECO:0000256" key="2">
    <source>
        <dbReference type="SAM" id="SignalP"/>
    </source>
</evidence>
<feature type="chain" id="PRO_5047391723" description="Pherophorin domain-containing protein" evidence="2">
    <location>
        <begin position="22"/>
        <end position="155"/>
    </location>
</feature>
<keyword evidence="4" id="KW-1185">Reference proteome</keyword>
<dbReference type="Proteomes" id="UP001244341">
    <property type="component" value="Chromosome 2b"/>
</dbReference>
<name>A0ABY8TQA7_TETOB</name>
<gene>
    <name evidence="3" type="ORF">OEZ85_010666</name>
</gene>
<accession>A0ABY8TQA7</accession>
<feature type="signal peptide" evidence="2">
    <location>
        <begin position="1"/>
        <end position="21"/>
    </location>
</feature>
<feature type="compositionally biased region" description="Low complexity" evidence="1">
    <location>
        <begin position="33"/>
        <end position="68"/>
    </location>
</feature>
<proteinExistence type="predicted"/>
<protein>
    <recommendedName>
        <fullName evidence="5">Pherophorin domain-containing protein</fullName>
    </recommendedName>
</protein>
<evidence type="ECO:0000313" key="3">
    <source>
        <dbReference type="EMBL" id="WIA10476.1"/>
    </source>
</evidence>
<evidence type="ECO:0000313" key="4">
    <source>
        <dbReference type="Proteomes" id="UP001244341"/>
    </source>
</evidence>
<sequence length="155" mass="14777">MVARGGILAAALLLCAATVDAKALLQLQDAPDSGGSSNGTAATSPASPALSPASAASPAASLSLGASPPASPAPAPSPASTSAAPAPPQTGRCAPVTVSVIAPQTNVQVQVPANCSELAAGSIGASLQLHELTANLQLQVSASIQLHELTDAGGM</sequence>
<feature type="region of interest" description="Disordered" evidence="1">
    <location>
        <begin position="30"/>
        <end position="92"/>
    </location>
</feature>
<organism evidence="3 4">
    <name type="scientific">Tetradesmus obliquus</name>
    <name type="common">Green alga</name>
    <name type="synonym">Acutodesmus obliquus</name>
    <dbReference type="NCBI Taxonomy" id="3088"/>
    <lineage>
        <taxon>Eukaryota</taxon>
        <taxon>Viridiplantae</taxon>
        <taxon>Chlorophyta</taxon>
        <taxon>core chlorophytes</taxon>
        <taxon>Chlorophyceae</taxon>
        <taxon>CS clade</taxon>
        <taxon>Sphaeropleales</taxon>
        <taxon>Scenedesmaceae</taxon>
        <taxon>Tetradesmus</taxon>
    </lineage>
</organism>
<dbReference type="EMBL" id="CP126209">
    <property type="protein sequence ID" value="WIA10476.1"/>
    <property type="molecule type" value="Genomic_DNA"/>
</dbReference>
<keyword evidence="2" id="KW-0732">Signal</keyword>
<evidence type="ECO:0008006" key="5">
    <source>
        <dbReference type="Google" id="ProtNLM"/>
    </source>
</evidence>